<dbReference type="AlphaFoldDB" id="A0A4P9VMS1"/>
<feature type="transmembrane region" description="Helical" evidence="6">
    <location>
        <begin position="763"/>
        <end position="789"/>
    </location>
</feature>
<dbReference type="GO" id="GO:0005886">
    <property type="term" value="C:plasma membrane"/>
    <property type="evidence" value="ECO:0007669"/>
    <property type="project" value="UniProtKB-SubCell"/>
</dbReference>
<dbReference type="PANTHER" id="PTHR30287:SF2">
    <property type="entry name" value="BLL1001 PROTEIN"/>
    <property type="match status" value="1"/>
</dbReference>
<dbReference type="Pfam" id="PF12704">
    <property type="entry name" value="MacB_PCD"/>
    <property type="match status" value="1"/>
</dbReference>
<dbReference type="InterPro" id="IPR038766">
    <property type="entry name" value="Membrane_comp_ABC_pdt"/>
</dbReference>
<keyword evidence="2" id="KW-1003">Cell membrane</keyword>
<keyword evidence="4 6" id="KW-1133">Transmembrane helix</keyword>
<dbReference type="Proteomes" id="UP000257039">
    <property type="component" value="Unassembled WGS sequence"/>
</dbReference>
<feature type="transmembrane region" description="Helical" evidence="6">
    <location>
        <begin position="719"/>
        <end position="742"/>
    </location>
</feature>
<evidence type="ECO:0000256" key="3">
    <source>
        <dbReference type="ARBA" id="ARBA00022692"/>
    </source>
</evidence>
<keyword evidence="5 6" id="KW-0472">Membrane</keyword>
<feature type="domain" description="MacB-like periplasmic core" evidence="8">
    <location>
        <begin position="484"/>
        <end position="679"/>
    </location>
</feature>
<feature type="transmembrane region" description="Helical" evidence="6">
    <location>
        <begin position="431"/>
        <end position="455"/>
    </location>
</feature>
<feature type="transmembrane region" description="Helical" evidence="6">
    <location>
        <begin position="311"/>
        <end position="330"/>
    </location>
</feature>
<reference evidence="9 10" key="1">
    <citation type="submission" date="2017-04" db="EMBL/GenBank/DDBJ databases">
        <title>Draft genome sequence of Zooshikella ganghwensis VG4 isolated from Red Sea sediments.</title>
        <authorList>
            <person name="Rehman Z."/>
            <person name="Alam I."/>
            <person name="Kamau A."/>
            <person name="Bajic V."/>
            <person name="Leiknes T."/>
        </authorList>
    </citation>
    <scope>NUCLEOTIDE SEQUENCE [LARGE SCALE GENOMIC DNA]</scope>
    <source>
        <strain evidence="9 10">VG4</strain>
    </source>
</reference>
<feature type="domain" description="ABC3 transporter permease C-terminal" evidence="7">
    <location>
        <begin position="263"/>
        <end position="387"/>
    </location>
</feature>
<feature type="transmembrane region" description="Helical" evidence="6">
    <location>
        <begin position="809"/>
        <end position="832"/>
    </location>
</feature>
<feature type="transmembrane region" description="Helical" evidence="6">
    <location>
        <begin position="404"/>
        <end position="425"/>
    </location>
</feature>
<dbReference type="Pfam" id="PF02687">
    <property type="entry name" value="FtsX"/>
    <property type="match status" value="2"/>
</dbReference>
<keyword evidence="3 6" id="KW-0812">Transmembrane</keyword>
<protein>
    <submittedName>
        <fullName evidence="9">ABC transporter permease</fullName>
    </submittedName>
</protein>
<name>A0A4P9VMS1_9GAMM</name>
<dbReference type="EMBL" id="NDXW01000001">
    <property type="protein sequence ID" value="RDH43222.1"/>
    <property type="molecule type" value="Genomic_DNA"/>
</dbReference>
<evidence type="ECO:0000256" key="2">
    <source>
        <dbReference type="ARBA" id="ARBA00022475"/>
    </source>
</evidence>
<comment type="caution">
    <text evidence="9">The sequence shown here is derived from an EMBL/GenBank/DDBJ whole genome shotgun (WGS) entry which is preliminary data.</text>
</comment>
<evidence type="ECO:0000256" key="1">
    <source>
        <dbReference type="ARBA" id="ARBA00004651"/>
    </source>
</evidence>
<evidence type="ECO:0000259" key="7">
    <source>
        <dbReference type="Pfam" id="PF02687"/>
    </source>
</evidence>
<dbReference type="InterPro" id="IPR025857">
    <property type="entry name" value="MacB_PCD"/>
</dbReference>
<feature type="transmembrane region" description="Helical" evidence="6">
    <location>
        <begin position="260"/>
        <end position="279"/>
    </location>
</feature>
<feature type="transmembrane region" description="Helical" evidence="6">
    <location>
        <begin position="359"/>
        <end position="383"/>
    </location>
</feature>
<evidence type="ECO:0000256" key="4">
    <source>
        <dbReference type="ARBA" id="ARBA00022989"/>
    </source>
</evidence>
<evidence type="ECO:0000313" key="10">
    <source>
        <dbReference type="Proteomes" id="UP000257039"/>
    </source>
</evidence>
<evidence type="ECO:0000256" key="6">
    <source>
        <dbReference type="SAM" id="Phobius"/>
    </source>
</evidence>
<evidence type="ECO:0000259" key="8">
    <source>
        <dbReference type="Pfam" id="PF12704"/>
    </source>
</evidence>
<accession>A0A4P9VMS1</accession>
<dbReference type="InterPro" id="IPR003838">
    <property type="entry name" value="ABC3_permease_C"/>
</dbReference>
<sequence length="845" mass="94816">MNRHYFLLKAISLGHFRQHPWQFILMWAGLTASVTVVIAIYLASYSAHQNFLSASNLFTGKATHQIRGQTTIDEQLYVELKQRFNVSATPLLQANVWDNFKRQHYQLLAADLLLEDTLSSILSLPLTTLTIPLSQFIFSNDPPNALLLSSMSELPTDLQPSSQQFSHQKKSFQLNVLHLPPNQRHNNHGGWGADLLLMDIGSGQQVLNMTGQLSAINLVLTNDKQIELIKDWLPTSYALVSVNAERQALDNLANAFHLNLHALSLLAFIIGLFLMFNALRFSLQQRERLISQLRSLGIASKTIQKLIMCEVFFIASIASATGLLLGWLLANPLLTMVTQSINQFYYDLSQTKLQYSFPQFFVCWAFAVLIAVVCSSWPISQIAKRPPLQLVRTSHQLAHIHQRLLPYWLQIAITCLLITLCMTVLPTGLIGGFIATATGLLGFALCLPQIVTTVSRLSLSTKLSRQPLFIKMLLRDSQRQLHHTAYALMALLIAVSASGGISLMVSSFHNAFQHWLQQRVNADLYIREAENSPTSTLLQTLYEQFAQNKQVASMSTYMSQHILWQDEQIKIQSGQWSQQTQDGLLFLKRPARLVWHDVLTKNHILVNEPLARRHQLTWGDSIKLNWAGHQETFTIAGVFYDYGSPQGQMWMPPFDYQRLIGDTKITGVAIYIAANNQADELIHVINKQWPQHHFVITQQQQIIARATQIFKQTFLITDVLNAIALGIALCAISAALMATQLARLPEMRLLHALGCNSLLRAGLLFAQPIFLGLITGLFAIPATLLQGWLLSEVINVRSFGWSIPLTPSFILIGQVFGLSITAAVLGSLYPIWKTLHASARQAGWE</sequence>
<feature type="domain" description="ABC3 transporter permease C-terminal" evidence="7">
    <location>
        <begin position="721"/>
        <end position="838"/>
    </location>
</feature>
<organism evidence="9 10">
    <name type="scientific">Zooshikella ganghwensis</name>
    <dbReference type="NCBI Taxonomy" id="202772"/>
    <lineage>
        <taxon>Bacteria</taxon>
        <taxon>Pseudomonadati</taxon>
        <taxon>Pseudomonadota</taxon>
        <taxon>Gammaproteobacteria</taxon>
        <taxon>Oceanospirillales</taxon>
        <taxon>Zooshikellaceae</taxon>
        <taxon>Zooshikella</taxon>
    </lineage>
</organism>
<keyword evidence="10" id="KW-1185">Reference proteome</keyword>
<feature type="transmembrane region" description="Helical" evidence="6">
    <location>
        <begin position="485"/>
        <end position="505"/>
    </location>
</feature>
<feature type="transmembrane region" description="Helical" evidence="6">
    <location>
        <begin position="21"/>
        <end position="43"/>
    </location>
</feature>
<evidence type="ECO:0000313" key="9">
    <source>
        <dbReference type="EMBL" id="RDH43222.1"/>
    </source>
</evidence>
<evidence type="ECO:0000256" key="5">
    <source>
        <dbReference type="ARBA" id="ARBA00023136"/>
    </source>
</evidence>
<dbReference type="PANTHER" id="PTHR30287">
    <property type="entry name" value="MEMBRANE COMPONENT OF PREDICTED ABC SUPERFAMILY METABOLITE UPTAKE TRANSPORTER"/>
    <property type="match status" value="1"/>
</dbReference>
<dbReference type="RefSeq" id="WP_094786586.1">
    <property type="nucleotide sequence ID" value="NZ_NDXW01000001.1"/>
</dbReference>
<comment type="subcellular location">
    <subcellularLocation>
        <location evidence="1">Cell membrane</location>
        <topology evidence="1">Multi-pass membrane protein</topology>
    </subcellularLocation>
</comment>
<proteinExistence type="predicted"/>
<gene>
    <name evidence="9" type="ORF">B9G39_07080</name>
</gene>